<dbReference type="AlphaFoldDB" id="D6ZD51"/>
<keyword evidence="4" id="KW-1185">Reference proteome</keyword>
<dbReference type="HOGENOM" id="CLU_176959_0_0_11"/>
<evidence type="ECO:0000256" key="2">
    <source>
        <dbReference type="SAM" id="MobiDB-lite"/>
    </source>
</evidence>
<comment type="similarity">
    <text evidence="1">Belongs to the WXG100 family.</text>
</comment>
<dbReference type="RefSeq" id="WP_013139687.1">
    <property type="nucleotide sequence ID" value="NC_014168.1"/>
</dbReference>
<reference evidence="3 4" key="1">
    <citation type="journal article" date="2010" name="Stand. Genomic Sci.">
        <title>Complete genome sequence of Segniliparus rotundus type strain (CDC 1076).</title>
        <authorList>
            <person name="Sikorski J."/>
            <person name="Lapidus A."/>
            <person name="Copeland A."/>
            <person name="Misra M."/>
            <person name="Glavina Del Rio T."/>
            <person name="Nolan M."/>
            <person name="Lucas S."/>
            <person name="Chen F."/>
            <person name="Tice H."/>
            <person name="Cheng J.F."/>
            <person name="Jando M."/>
            <person name="Schneider S."/>
            <person name="Bruce D."/>
            <person name="Goodwin L."/>
            <person name="Pitluck S."/>
            <person name="Liolios K."/>
            <person name="Mikhailova N."/>
            <person name="Pati A."/>
            <person name="Ivanova N."/>
            <person name="Mavromatis K."/>
            <person name="Chen A."/>
            <person name="Palaniappan K."/>
            <person name="Chertkov O."/>
            <person name="Land M."/>
            <person name="Hauser L."/>
            <person name="Chang Y.J."/>
            <person name="Jeffries C.D."/>
            <person name="Brettin T."/>
            <person name="Detter J.C."/>
            <person name="Han C."/>
            <person name="Rohde M."/>
            <person name="Goker M."/>
            <person name="Bristow J."/>
            <person name="Eisen J.A."/>
            <person name="Markowitz V."/>
            <person name="Hugenholtz P."/>
            <person name="Kyrpides N.C."/>
            <person name="Klenk H.P."/>
        </authorList>
    </citation>
    <scope>NUCLEOTIDE SEQUENCE [LARGE SCALE GENOMIC DNA]</scope>
    <source>
        <strain evidence="4">ATCC BAA-972 / CDC 1076 / CIP 108378 / DSM 44985 / JCM 13578</strain>
    </source>
</reference>
<dbReference type="InterPro" id="IPR036689">
    <property type="entry name" value="ESAT-6-like_sf"/>
</dbReference>
<evidence type="ECO:0000313" key="3">
    <source>
        <dbReference type="EMBL" id="ADG99238.1"/>
    </source>
</evidence>
<protein>
    <recommendedName>
        <fullName evidence="1">ESAT-6-like protein</fullName>
    </recommendedName>
</protein>
<evidence type="ECO:0000313" key="4">
    <source>
        <dbReference type="Proteomes" id="UP000002247"/>
    </source>
</evidence>
<dbReference type="Proteomes" id="UP000002247">
    <property type="component" value="Chromosome"/>
</dbReference>
<dbReference type="Pfam" id="PF06013">
    <property type="entry name" value="WXG100"/>
    <property type="match status" value="1"/>
</dbReference>
<dbReference type="OrthoDB" id="3787781at2"/>
<sequence length="104" mass="11408">MGGSLRSDSAELRAVQQLVSGIVDELRAESDRLAQHGDQLAEGWLGASAKKFRPPWDEWKQGCAAVVDALEAESGLLGESADDYEQQEGANRDSLSQVDMRFNW</sequence>
<gene>
    <name evidence="3" type="ordered locus">Srot_2806</name>
</gene>
<dbReference type="NCBIfam" id="TIGR03930">
    <property type="entry name" value="WXG100_ESAT6"/>
    <property type="match status" value="1"/>
</dbReference>
<dbReference type="SUPFAM" id="SSF140453">
    <property type="entry name" value="EsxAB dimer-like"/>
    <property type="match status" value="1"/>
</dbReference>
<dbReference type="Gene3D" id="1.10.287.1060">
    <property type="entry name" value="ESAT-6-like"/>
    <property type="match status" value="1"/>
</dbReference>
<evidence type="ECO:0000256" key="1">
    <source>
        <dbReference type="RuleBase" id="RU362001"/>
    </source>
</evidence>
<dbReference type="eggNOG" id="COG4842">
    <property type="taxonomic scope" value="Bacteria"/>
</dbReference>
<accession>D6ZD51</accession>
<dbReference type="STRING" id="640132.Srot_2806"/>
<dbReference type="KEGG" id="srt:Srot_2806"/>
<dbReference type="EMBL" id="CP001958">
    <property type="protein sequence ID" value="ADG99238.1"/>
    <property type="molecule type" value="Genomic_DNA"/>
</dbReference>
<organism evidence="3 4">
    <name type="scientific">Segniliparus rotundus (strain ATCC BAA-972 / CDC 1076 / CIP 108378 / DSM 44985 / JCM 13578)</name>
    <dbReference type="NCBI Taxonomy" id="640132"/>
    <lineage>
        <taxon>Bacteria</taxon>
        <taxon>Bacillati</taxon>
        <taxon>Actinomycetota</taxon>
        <taxon>Actinomycetes</taxon>
        <taxon>Mycobacteriales</taxon>
        <taxon>Segniliparaceae</taxon>
        <taxon>Segniliparus</taxon>
    </lineage>
</organism>
<name>D6ZD51_SEGRD</name>
<feature type="region of interest" description="Disordered" evidence="2">
    <location>
        <begin position="79"/>
        <end position="104"/>
    </location>
</feature>
<proteinExistence type="inferred from homology"/>
<dbReference type="InterPro" id="IPR010310">
    <property type="entry name" value="T7SS_ESAT-6-like"/>
</dbReference>